<feature type="region of interest" description="Disordered" evidence="1">
    <location>
        <begin position="652"/>
        <end position="679"/>
    </location>
</feature>
<dbReference type="KEGG" id="trg:TRUGW13939_05057"/>
<dbReference type="RefSeq" id="XP_035344115.1">
    <property type="nucleotide sequence ID" value="XM_035488222.1"/>
</dbReference>
<feature type="compositionally biased region" description="Polar residues" evidence="1">
    <location>
        <begin position="165"/>
        <end position="175"/>
    </location>
</feature>
<feature type="compositionally biased region" description="Polar residues" evidence="1">
    <location>
        <begin position="655"/>
        <end position="666"/>
    </location>
</feature>
<name>A0A7H8QVE1_TALRU</name>
<protein>
    <submittedName>
        <fullName evidence="2">Uncharacterized protein</fullName>
    </submittedName>
</protein>
<dbReference type="EMBL" id="CP055900">
    <property type="protein sequence ID" value="QKX57937.1"/>
    <property type="molecule type" value="Genomic_DNA"/>
</dbReference>
<dbReference type="Proteomes" id="UP000509510">
    <property type="component" value="Chromosome III"/>
</dbReference>
<dbReference type="AlphaFoldDB" id="A0A7H8QVE1"/>
<sequence length="679" mass="74550">MVGLKRFFHTGASPNAGVTPNVTISRDTSSPYNWNGPSLNPSSNPITPVNPAVPDLNQHFEGIERQFEELHESFYDRTISSLRQFRYTGSKSPSPSRSSRHVDVIEALFSGHRYRISPTSLSPSTPYNEDVADRNLDTLPNIVPRNPRYTPIVSTLYQEDVADRNMTTSSSSQYGARSHRSTSRPESSRGRGSKPASRGRHAGSSQSHSRPSSEARTRSNLAPSSPTSRQTLKPQASAPDIRSPQIRTPDLASFPRPPTSSGYGYSAEKATIDPRPTVNVAQLKPDRGSKGLSLSRRPSLSRAGSSKNVLDLSIDTGITASKKPSIKIEHRVIQPPTPKNLDVPQAASIAEIVNSPLPTDTASPFIPEFSHNYNADEIMNMFKQAYISTQVATPGHPTFETLQDAIIREINSHDAFQTVPVPTTEPPFTPPASDNSFDETILLPPPGPSRTRKDQTEKEGQLSKRIRRGSFARNRGKSISSIKGGEKNLKKEKEPLSFISKRRHTYAQPPTPDWLRSLQPPIDPPAGATFLAPINSKPQIPPRHPYHVKRNSNPVPPSPSMMAFVPAESQPEYPGYQAPTPIKFTFTSAGRVSSNRVNGRKEQARAQEFAAVDSNNVMYILNPKESVTPLDLINASQQGCGSRQNLTLMPFQGHGSKQSWENSRTTRVPMRKSSLGSAS</sequence>
<feature type="region of interest" description="Disordered" evidence="1">
    <location>
        <begin position="420"/>
        <end position="465"/>
    </location>
</feature>
<gene>
    <name evidence="2" type="ORF">TRUGW13939_05057</name>
</gene>
<feature type="region of interest" description="Disordered" evidence="1">
    <location>
        <begin position="160"/>
        <end position="306"/>
    </location>
</feature>
<organism evidence="2 3">
    <name type="scientific">Talaromyces rugulosus</name>
    <name type="common">Penicillium rugulosum</name>
    <dbReference type="NCBI Taxonomy" id="121627"/>
    <lineage>
        <taxon>Eukaryota</taxon>
        <taxon>Fungi</taxon>
        <taxon>Dikarya</taxon>
        <taxon>Ascomycota</taxon>
        <taxon>Pezizomycotina</taxon>
        <taxon>Eurotiomycetes</taxon>
        <taxon>Eurotiomycetidae</taxon>
        <taxon>Eurotiales</taxon>
        <taxon>Trichocomaceae</taxon>
        <taxon>Talaromyces</taxon>
        <taxon>Talaromyces sect. Islandici</taxon>
    </lineage>
</organism>
<reference evidence="3" key="1">
    <citation type="submission" date="2020-06" db="EMBL/GenBank/DDBJ databases">
        <title>A chromosome-scale genome assembly of Talaromyces rugulosus W13939.</title>
        <authorList>
            <person name="Wang B."/>
            <person name="Guo L."/>
            <person name="Ye K."/>
            <person name="Wang L."/>
        </authorList>
    </citation>
    <scope>NUCLEOTIDE SEQUENCE [LARGE SCALE GENOMIC DNA]</scope>
    <source>
        <strain evidence="3">W13939</strain>
    </source>
</reference>
<dbReference type="GeneID" id="55992555"/>
<accession>A0A7H8QVE1</accession>
<feature type="compositionally biased region" description="Polar residues" evidence="1">
    <location>
        <begin position="218"/>
        <end position="234"/>
    </location>
</feature>
<evidence type="ECO:0000313" key="3">
    <source>
        <dbReference type="Proteomes" id="UP000509510"/>
    </source>
</evidence>
<feature type="compositionally biased region" description="Low complexity" evidence="1">
    <location>
        <begin position="290"/>
        <end position="306"/>
    </location>
</feature>
<evidence type="ECO:0000313" key="2">
    <source>
        <dbReference type="EMBL" id="QKX57937.1"/>
    </source>
</evidence>
<proteinExistence type="predicted"/>
<keyword evidence="3" id="KW-1185">Reference proteome</keyword>
<evidence type="ECO:0000256" key="1">
    <source>
        <dbReference type="SAM" id="MobiDB-lite"/>
    </source>
</evidence>
<dbReference type="OrthoDB" id="4524386at2759"/>
<feature type="compositionally biased region" description="Basic and acidic residues" evidence="1">
    <location>
        <begin position="451"/>
        <end position="462"/>
    </location>
</feature>